<proteinExistence type="predicted"/>
<dbReference type="AlphaFoldDB" id="A0A6J4P6Z3"/>
<organism evidence="2">
    <name type="scientific">uncultured Ramlibacter sp</name>
    <dbReference type="NCBI Taxonomy" id="260755"/>
    <lineage>
        <taxon>Bacteria</taxon>
        <taxon>Pseudomonadati</taxon>
        <taxon>Pseudomonadota</taxon>
        <taxon>Betaproteobacteria</taxon>
        <taxon>Burkholderiales</taxon>
        <taxon>Comamonadaceae</taxon>
        <taxon>Ramlibacter</taxon>
        <taxon>environmental samples</taxon>
    </lineage>
</organism>
<accession>A0A6J4P6Z3</accession>
<evidence type="ECO:0000256" key="1">
    <source>
        <dbReference type="SAM" id="MobiDB-lite"/>
    </source>
</evidence>
<name>A0A6J4P6Z3_9BURK</name>
<dbReference type="EMBL" id="CADCUX010000277">
    <property type="protein sequence ID" value="CAA9407562.1"/>
    <property type="molecule type" value="Genomic_DNA"/>
</dbReference>
<gene>
    <name evidence="2" type="ORF">AVDCRST_MAG51-1212</name>
</gene>
<sequence length="56" mass="5900">MIPYDLDPSLHPAEPVAPQLDDGYSPPVAGGSGGDLSQPPVTPEPFDPSHWAKSDF</sequence>
<feature type="region of interest" description="Disordered" evidence="1">
    <location>
        <begin position="1"/>
        <end position="56"/>
    </location>
</feature>
<evidence type="ECO:0000313" key="2">
    <source>
        <dbReference type="EMBL" id="CAA9407562.1"/>
    </source>
</evidence>
<protein>
    <submittedName>
        <fullName evidence="2">Uncharacterized protein</fullName>
    </submittedName>
</protein>
<reference evidence="2" key="1">
    <citation type="submission" date="2020-02" db="EMBL/GenBank/DDBJ databases">
        <authorList>
            <person name="Meier V. D."/>
        </authorList>
    </citation>
    <scope>NUCLEOTIDE SEQUENCE</scope>
    <source>
        <strain evidence="2">AVDCRST_MAG51</strain>
    </source>
</reference>